<dbReference type="AlphaFoldDB" id="A0A7C3Z245"/>
<keyword evidence="2 4" id="KW-0479">Metal-binding</keyword>
<dbReference type="GO" id="GO:0020037">
    <property type="term" value="F:heme binding"/>
    <property type="evidence" value="ECO:0007669"/>
    <property type="project" value="InterPro"/>
</dbReference>
<organism evidence="6">
    <name type="scientific">Desulfobacca acetoxidans</name>
    <dbReference type="NCBI Taxonomy" id="60893"/>
    <lineage>
        <taxon>Bacteria</taxon>
        <taxon>Pseudomonadati</taxon>
        <taxon>Thermodesulfobacteriota</taxon>
        <taxon>Desulfobaccia</taxon>
        <taxon>Desulfobaccales</taxon>
        <taxon>Desulfobaccaceae</taxon>
        <taxon>Desulfobacca</taxon>
    </lineage>
</organism>
<dbReference type="PROSITE" id="PS51007">
    <property type="entry name" value="CYTC"/>
    <property type="match status" value="1"/>
</dbReference>
<keyword evidence="1 4" id="KW-0349">Heme</keyword>
<evidence type="ECO:0000256" key="1">
    <source>
        <dbReference type="ARBA" id="ARBA00022617"/>
    </source>
</evidence>
<proteinExistence type="predicted"/>
<dbReference type="GO" id="GO:0046872">
    <property type="term" value="F:metal ion binding"/>
    <property type="evidence" value="ECO:0007669"/>
    <property type="project" value="UniProtKB-KW"/>
</dbReference>
<evidence type="ECO:0000256" key="3">
    <source>
        <dbReference type="ARBA" id="ARBA00023004"/>
    </source>
</evidence>
<dbReference type="SUPFAM" id="SSF46626">
    <property type="entry name" value="Cytochrome c"/>
    <property type="match status" value="1"/>
</dbReference>
<protein>
    <submittedName>
        <fullName evidence="6">Cytochrome c</fullName>
    </submittedName>
</protein>
<dbReference type="EMBL" id="DTMF01000110">
    <property type="protein sequence ID" value="HGF33568.1"/>
    <property type="molecule type" value="Genomic_DNA"/>
</dbReference>
<evidence type="ECO:0000313" key="6">
    <source>
        <dbReference type="EMBL" id="HGF33568.1"/>
    </source>
</evidence>
<accession>A0A7C3Z245</accession>
<evidence type="ECO:0000256" key="2">
    <source>
        <dbReference type="ARBA" id="ARBA00022723"/>
    </source>
</evidence>
<sequence length="110" mass="11947">MINKGEAETMIKWWLMVLGLSLTLGLSASRAQGPSGQDLVRRLACLGCHSLAGQGCKRGPELDGVGNRLSPEAIRKQLISPQGHMPNFAHLKPEELRAVVDYLAGWQSAR</sequence>
<evidence type="ECO:0000259" key="5">
    <source>
        <dbReference type="PROSITE" id="PS51007"/>
    </source>
</evidence>
<comment type="caution">
    <text evidence="6">The sequence shown here is derived from an EMBL/GenBank/DDBJ whole genome shotgun (WGS) entry which is preliminary data.</text>
</comment>
<dbReference type="InterPro" id="IPR036909">
    <property type="entry name" value="Cyt_c-like_dom_sf"/>
</dbReference>
<reference evidence="6" key="1">
    <citation type="journal article" date="2020" name="mSystems">
        <title>Genome- and Community-Level Interaction Insights into Carbon Utilization and Element Cycling Functions of Hydrothermarchaeota in Hydrothermal Sediment.</title>
        <authorList>
            <person name="Zhou Z."/>
            <person name="Liu Y."/>
            <person name="Xu W."/>
            <person name="Pan J."/>
            <person name="Luo Z.H."/>
            <person name="Li M."/>
        </authorList>
    </citation>
    <scope>NUCLEOTIDE SEQUENCE [LARGE SCALE GENOMIC DNA]</scope>
    <source>
        <strain evidence="6">SpSt-897</strain>
    </source>
</reference>
<evidence type="ECO:0000256" key="4">
    <source>
        <dbReference type="PROSITE-ProRule" id="PRU00433"/>
    </source>
</evidence>
<gene>
    <name evidence="6" type="ORF">ENW96_04140</name>
</gene>
<feature type="domain" description="Cytochrome c" evidence="5">
    <location>
        <begin position="31"/>
        <end position="107"/>
    </location>
</feature>
<dbReference type="Pfam" id="PF13442">
    <property type="entry name" value="Cytochrome_CBB3"/>
    <property type="match status" value="1"/>
</dbReference>
<dbReference type="InterPro" id="IPR009056">
    <property type="entry name" value="Cyt_c-like_dom"/>
</dbReference>
<dbReference type="Gene3D" id="1.10.760.10">
    <property type="entry name" value="Cytochrome c-like domain"/>
    <property type="match status" value="1"/>
</dbReference>
<name>A0A7C3Z245_9BACT</name>
<keyword evidence="3 4" id="KW-0408">Iron</keyword>
<dbReference type="GO" id="GO:0009055">
    <property type="term" value="F:electron transfer activity"/>
    <property type="evidence" value="ECO:0007669"/>
    <property type="project" value="InterPro"/>
</dbReference>